<sequence>MPVPPPNVDELDVSDDPVEPRPYADLVAAVMELRSCSKSDAETWVDDAGTERAERVVLARWRGTRAASEE</sequence>
<accession>A0ABU2GJ47</accession>
<gene>
    <name evidence="1" type="ORF">NDI76_19080</name>
</gene>
<proteinExistence type="predicted"/>
<dbReference type="EMBL" id="JAMQOP010000004">
    <property type="protein sequence ID" value="MDS0300857.1"/>
    <property type="molecule type" value="Genomic_DNA"/>
</dbReference>
<dbReference type="RefSeq" id="WP_310925774.1">
    <property type="nucleotide sequence ID" value="NZ_JAMQOP010000004.1"/>
</dbReference>
<evidence type="ECO:0000313" key="2">
    <source>
        <dbReference type="Proteomes" id="UP001257060"/>
    </source>
</evidence>
<comment type="caution">
    <text evidence="1">The sequence shown here is derived from an EMBL/GenBank/DDBJ whole genome shotgun (WGS) entry which is preliminary data.</text>
</comment>
<reference evidence="1 2" key="1">
    <citation type="submission" date="2022-06" db="EMBL/GenBank/DDBJ databases">
        <title>Halogeometricum sp. a new haloarchaeum isolate from saline soil.</title>
        <authorList>
            <person name="Strakova D."/>
            <person name="Galisteo C."/>
            <person name="Sanchez-Porro C."/>
            <person name="Ventosa A."/>
        </authorList>
    </citation>
    <scope>NUCLEOTIDE SEQUENCE [LARGE SCALE GENOMIC DNA]</scope>
    <source>
        <strain evidence="1 2">S1BR25-6</strain>
    </source>
</reference>
<protein>
    <submittedName>
        <fullName evidence="1">Uncharacterized protein</fullName>
    </submittedName>
</protein>
<keyword evidence="2" id="KW-1185">Reference proteome</keyword>
<organism evidence="1 2">
    <name type="scientific">Halogeometricum salsisoli</name>
    <dbReference type="NCBI Taxonomy" id="2950536"/>
    <lineage>
        <taxon>Archaea</taxon>
        <taxon>Methanobacteriati</taxon>
        <taxon>Methanobacteriota</taxon>
        <taxon>Stenosarchaea group</taxon>
        <taxon>Halobacteria</taxon>
        <taxon>Halobacteriales</taxon>
        <taxon>Haloferacaceae</taxon>
        <taxon>Halogeometricum</taxon>
    </lineage>
</organism>
<name>A0ABU2GJ47_9EURY</name>
<evidence type="ECO:0000313" key="1">
    <source>
        <dbReference type="EMBL" id="MDS0300857.1"/>
    </source>
</evidence>
<dbReference type="Proteomes" id="UP001257060">
    <property type="component" value="Unassembled WGS sequence"/>
</dbReference>